<dbReference type="AlphaFoldDB" id="A0A061F8L1"/>
<dbReference type="EMBL" id="CM001885">
    <property type="protein sequence ID" value="EOY13203.1"/>
    <property type="molecule type" value="Genomic_DNA"/>
</dbReference>
<name>A0A061F8L1_THECC</name>
<dbReference type="PANTHER" id="PTHR35021">
    <property type="match status" value="1"/>
</dbReference>
<keyword evidence="3" id="KW-1185">Reference proteome</keyword>
<sequence>MHSPIGQPKASNRPQTRGCGSINQFQRRIDKRKNGKKNTHLTEIIKMLIAEYHEVRSRDLEQQENSYSYSVNQAQDHHPVFSVQDAQGMDSNRGGTPDELDGLQLDDLLDDLPSNELDTSEPVVQPNRTLAEFLMKIDEDVQSNVDISDFMSFLEGEHKTIGRYSFPLSLVPTVERIISVYGDVSAPSLINSNVAGQIYILFCATVKEMEHLHLDQVSPEKMLKWRDAIKDALRINFNVEFAMNHLKKIARAYFGLAGRQVLQSIDDKLDALYNERAQTYERFQDCLADAEDFSGKSVSTGLFP</sequence>
<evidence type="ECO:0000313" key="3">
    <source>
        <dbReference type="Proteomes" id="UP000026915"/>
    </source>
</evidence>
<dbReference type="Proteomes" id="UP000026915">
    <property type="component" value="Chromosome 7"/>
</dbReference>
<gene>
    <name evidence="2" type="ORF">TCM_031725</name>
</gene>
<evidence type="ECO:0000313" key="2">
    <source>
        <dbReference type="EMBL" id="EOY13203.1"/>
    </source>
</evidence>
<dbReference type="HOGENOM" id="CLU_916483_0_0_1"/>
<dbReference type="InParanoid" id="A0A061F8L1"/>
<reference evidence="2 3" key="1">
    <citation type="journal article" date="2013" name="Genome Biol.">
        <title>The genome sequence of the most widely cultivated cacao type and its use to identify candidate genes regulating pod color.</title>
        <authorList>
            <person name="Motamayor J.C."/>
            <person name="Mockaitis K."/>
            <person name="Schmutz J."/>
            <person name="Haiminen N."/>
            <person name="Iii D.L."/>
            <person name="Cornejo O."/>
            <person name="Findley S.D."/>
            <person name="Zheng P."/>
            <person name="Utro F."/>
            <person name="Royaert S."/>
            <person name="Saski C."/>
            <person name="Jenkins J."/>
            <person name="Podicheti R."/>
            <person name="Zhao M."/>
            <person name="Scheffler B.E."/>
            <person name="Stack J.C."/>
            <person name="Feltus F.A."/>
            <person name="Mustiga G.M."/>
            <person name="Amores F."/>
            <person name="Phillips W."/>
            <person name="Marelli J.P."/>
            <person name="May G.D."/>
            <person name="Shapiro H."/>
            <person name="Ma J."/>
            <person name="Bustamante C.D."/>
            <person name="Schnell R.J."/>
            <person name="Main D."/>
            <person name="Gilbert D."/>
            <person name="Parida L."/>
            <person name="Kuhn D.N."/>
        </authorList>
    </citation>
    <scope>NUCLEOTIDE SEQUENCE [LARGE SCALE GENOMIC DNA]</scope>
    <source>
        <strain evidence="3">cv. Matina 1-6</strain>
    </source>
</reference>
<accession>A0A061F8L1</accession>
<dbReference type="OMA" id="ECLIAGY"/>
<proteinExistence type="predicted"/>
<feature type="region of interest" description="Disordered" evidence="1">
    <location>
        <begin position="1"/>
        <end position="37"/>
    </location>
</feature>
<evidence type="ECO:0000256" key="1">
    <source>
        <dbReference type="SAM" id="MobiDB-lite"/>
    </source>
</evidence>
<dbReference type="Gramene" id="EOY13203">
    <property type="protein sequence ID" value="EOY13203"/>
    <property type="gene ID" value="TCM_031725"/>
</dbReference>
<dbReference type="PANTHER" id="PTHR35021:SF7">
    <property type="entry name" value="PROTEIN FB17, PUTATIVE-RELATED"/>
    <property type="match status" value="1"/>
</dbReference>
<organism evidence="2 3">
    <name type="scientific">Theobroma cacao</name>
    <name type="common">Cacao</name>
    <name type="synonym">Cocoa</name>
    <dbReference type="NCBI Taxonomy" id="3641"/>
    <lineage>
        <taxon>Eukaryota</taxon>
        <taxon>Viridiplantae</taxon>
        <taxon>Streptophyta</taxon>
        <taxon>Embryophyta</taxon>
        <taxon>Tracheophyta</taxon>
        <taxon>Spermatophyta</taxon>
        <taxon>Magnoliopsida</taxon>
        <taxon>eudicotyledons</taxon>
        <taxon>Gunneridae</taxon>
        <taxon>Pentapetalae</taxon>
        <taxon>rosids</taxon>
        <taxon>malvids</taxon>
        <taxon>Malvales</taxon>
        <taxon>Malvaceae</taxon>
        <taxon>Byttnerioideae</taxon>
        <taxon>Theobroma</taxon>
    </lineage>
</organism>
<protein>
    <submittedName>
        <fullName evidence="2">Fiber Fb17-like protein</fullName>
    </submittedName>
</protein>